<dbReference type="SUPFAM" id="SSF47384">
    <property type="entry name" value="Homodimeric domain of signal transducing histidine kinase"/>
    <property type="match status" value="1"/>
</dbReference>
<reference evidence="10" key="2">
    <citation type="submission" date="2021-04" db="EMBL/GenBank/DDBJ databases">
        <authorList>
            <person name="Gilroy R."/>
        </authorList>
    </citation>
    <scope>NUCLEOTIDE SEQUENCE</scope>
    <source>
        <strain evidence="10">G4-2901</strain>
    </source>
</reference>
<dbReference type="InterPro" id="IPR001789">
    <property type="entry name" value="Sig_transdc_resp-reg_receiver"/>
</dbReference>
<feature type="modified residue" description="4-aspartylphosphate" evidence="6">
    <location>
        <position position="1090"/>
    </location>
</feature>
<dbReference type="EC" id="2.7.13.3" evidence="2"/>
<dbReference type="GO" id="GO:0000155">
    <property type="term" value="F:phosphorelay sensor kinase activity"/>
    <property type="evidence" value="ECO:0007669"/>
    <property type="project" value="InterPro"/>
</dbReference>
<feature type="domain" description="HTH araC/xylS-type" evidence="7">
    <location>
        <begin position="1190"/>
        <end position="1289"/>
    </location>
</feature>
<dbReference type="SUPFAM" id="SSF52172">
    <property type="entry name" value="CheY-like"/>
    <property type="match status" value="1"/>
</dbReference>
<evidence type="ECO:0000256" key="6">
    <source>
        <dbReference type="PROSITE-ProRule" id="PRU00169"/>
    </source>
</evidence>
<name>A0A948WYL1_9BACT</name>
<evidence type="ECO:0000313" key="10">
    <source>
        <dbReference type="EMBL" id="MBU3837478.1"/>
    </source>
</evidence>
<dbReference type="InterPro" id="IPR005467">
    <property type="entry name" value="His_kinase_dom"/>
</dbReference>
<gene>
    <name evidence="10" type="ORF">H9777_03980</name>
</gene>
<evidence type="ECO:0000259" key="8">
    <source>
        <dbReference type="PROSITE" id="PS50109"/>
    </source>
</evidence>
<dbReference type="Gene3D" id="3.40.50.2300">
    <property type="match status" value="1"/>
</dbReference>
<dbReference type="CDD" id="cd00082">
    <property type="entry name" value="HisKA"/>
    <property type="match status" value="1"/>
</dbReference>
<dbReference type="InterPro" id="IPR013783">
    <property type="entry name" value="Ig-like_fold"/>
</dbReference>
<dbReference type="PANTHER" id="PTHR43547:SF2">
    <property type="entry name" value="HYBRID SIGNAL TRANSDUCTION HISTIDINE KINASE C"/>
    <property type="match status" value="1"/>
</dbReference>
<dbReference type="CDD" id="cd00156">
    <property type="entry name" value="REC"/>
    <property type="match status" value="1"/>
</dbReference>
<keyword evidence="4" id="KW-0805">Transcription regulation</keyword>
<dbReference type="InterPro" id="IPR004358">
    <property type="entry name" value="Sig_transdc_His_kin-like_C"/>
</dbReference>
<dbReference type="InterPro" id="IPR011006">
    <property type="entry name" value="CheY-like_superfamily"/>
</dbReference>
<dbReference type="Proteomes" id="UP000783796">
    <property type="component" value="Unassembled WGS sequence"/>
</dbReference>
<dbReference type="SMART" id="SM00342">
    <property type="entry name" value="HTH_ARAC"/>
    <property type="match status" value="1"/>
</dbReference>
<accession>A0A948WYL1</accession>
<dbReference type="Gene3D" id="2.60.40.10">
    <property type="entry name" value="Immunoglobulins"/>
    <property type="match status" value="1"/>
</dbReference>
<reference evidence="10" key="1">
    <citation type="journal article" date="2021" name="PeerJ">
        <title>Extensive microbial diversity within the chicken gut microbiome revealed by metagenomics and culture.</title>
        <authorList>
            <person name="Gilroy R."/>
            <person name="Ravi A."/>
            <person name="Getino M."/>
            <person name="Pursley I."/>
            <person name="Horton D.L."/>
            <person name="Alikhan N.F."/>
            <person name="Baker D."/>
            <person name="Gharbi K."/>
            <person name="Hall N."/>
            <person name="Watson M."/>
            <person name="Adriaenssens E.M."/>
            <person name="Foster-Nyarko E."/>
            <person name="Jarju S."/>
            <person name="Secka A."/>
            <person name="Antonio M."/>
            <person name="Oren A."/>
            <person name="Chaudhuri R.R."/>
            <person name="La Ragione R."/>
            <person name="Hildebrand F."/>
            <person name="Pallen M.J."/>
        </authorList>
    </citation>
    <scope>NUCLEOTIDE SEQUENCE</scope>
    <source>
        <strain evidence="10">G4-2901</strain>
    </source>
</reference>
<dbReference type="InterPro" id="IPR011110">
    <property type="entry name" value="Reg_prop"/>
</dbReference>
<dbReference type="SUPFAM" id="SSF46689">
    <property type="entry name" value="Homeodomain-like"/>
    <property type="match status" value="1"/>
</dbReference>
<dbReference type="EMBL" id="JAHLFW010000038">
    <property type="protein sequence ID" value="MBU3837478.1"/>
    <property type="molecule type" value="Genomic_DNA"/>
</dbReference>
<dbReference type="InterPro" id="IPR018060">
    <property type="entry name" value="HTH_AraC"/>
</dbReference>
<comment type="catalytic activity">
    <reaction evidence="1">
        <text>ATP + protein L-histidine = ADP + protein N-phospho-L-histidine.</text>
        <dbReference type="EC" id="2.7.13.3"/>
    </reaction>
</comment>
<evidence type="ECO:0000259" key="9">
    <source>
        <dbReference type="PROSITE" id="PS50110"/>
    </source>
</evidence>
<dbReference type="Gene3D" id="2.130.10.10">
    <property type="entry name" value="YVTN repeat-like/Quinoprotein amine dehydrogenase"/>
    <property type="match status" value="2"/>
</dbReference>
<dbReference type="Gene3D" id="3.30.565.10">
    <property type="entry name" value="Histidine kinase-like ATPase, C-terminal domain"/>
    <property type="match status" value="1"/>
</dbReference>
<sequence length="1294" mass="147896">MKNTIYIIILFISYFSVLSGQVVSYMQFSRMHTNTNASVFGCIMQDSLGMIWAGTNKGLFSYDGYSFFQHNTEKEKYETRIYCGLIHSDSIFIGTDNGLFSYNTPKGTYYDHRQEKIKDIRCFTLSGNELWIGTLDGLFRYNIETKTTYEFPTDKLPHKTIYSIIKAADGNMYVGTYNGLCKIDNSNNITSINIPTDRTWKNIFVNVLLENKEKGIIWIGTEGNLFRHDINNGTTILIPYFTGNSIKSLSYDSEKNLLIGTDNGLYVYSSDGQTQKHYIHDSRNSQSISNNIIWCITTDKAQNIWLGTDNGISYTDNSNKYTFIPVWELSNTNDGNMFYTILKDSKGRYWFGGTDGLLQTEGTNNIEKSRWFKVGEKNSELSHNRIRHIFEDKSNDLWIATDGSIERYDDKFGKFIHYSIMDSTYTHNSNWAYYISEDNDNNLWISSCLGGIFVVNKNKLRKCSSGICIADKNYTTANGLKSMFVKQTVTDKKGNAWVVMYNTKEVQKIDSENGKIYNYSVCTENDEYPEFLICDSKGMIWISTNKSISRIDPNSGIISKTGTEWKENNVLHLAEIDGNIWISSAKGLFYVNKETLDVKKININGKIFSSLYYDKDNRKVYMGSYDGIGYCEPEIINDTGNAGRIYLTALSVNNDHISKGITASQHFTFNYKENNLKFEFSDFQYNTSQRNGFMYMMSGIDSEWHYVNNNSNIIVYNNMPYGNFELYVKHMENSDIKYKIANIKILPPIYLSIEAKVLYILLAIGLVCWIINFFVVKNRLHIEKLEKKKILEQTRQKIRFMSNLSHDLKNPVGMIVTPVSKLLLETKDPKQKEMLNLVYKNAVNLNAKIHKLIEMNRVEDNEHILITSRIELISSIHEIYEKQKDAETEGNHIWNFSANVDKLFVDMDVIKLESIIGNLLSNAMKYTPTGGEISVGIIYNDEKGEVNIKVSDNGIGIPESEQAYIFQRFFQSSATKKHYEGTGIGLYLVKTYTELHNGTVNVFSNKEKTVFSLTFPIDKALNTDNETICEENDATDKQDLPTILIVDDNKDVYNLIKNILSDKYKCIYAQNGKQALEILNTNKPDLIITDYMMPVMNGLEMCKILKKNMPTATIPIIMLSAKDDSETIRNSIKLQIDSFIQKPFDAEILTGKVELLIHKKETFEAQARIEKIGSPKQVENSASADEKFLINITKIIEDHIADSDLNVNALSELSGTGSKQIYRKIKQLTGFSPVEYIKSIRMKKAAMLLQQKKFSVAEVMYMVGYSNPSYFSKSFQSIFGKTPKQYSAGNGQTE</sequence>
<dbReference type="SMART" id="SM00448">
    <property type="entry name" value="REC"/>
    <property type="match status" value="1"/>
</dbReference>
<feature type="domain" description="Response regulatory" evidence="9">
    <location>
        <begin position="1042"/>
        <end position="1157"/>
    </location>
</feature>
<dbReference type="InterPro" id="IPR011123">
    <property type="entry name" value="Y_Y_Y"/>
</dbReference>
<dbReference type="GO" id="GO:0043565">
    <property type="term" value="F:sequence-specific DNA binding"/>
    <property type="evidence" value="ECO:0007669"/>
    <property type="project" value="InterPro"/>
</dbReference>
<dbReference type="PRINTS" id="PR00344">
    <property type="entry name" value="BCTRLSENSOR"/>
</dbReference>
<evidence type="ECO:0000313" key="11">
    <source>
        <dbReference type="Proteomes" id="UP000783796"/>
    </source>
</evidence>
<dbReference type="SUPFAM" id="SSF63829">
    <property type="entry name" value="Calcium-dependent phosphotriesterase"/>
    <property type="match status" value="3"/>
</dbReference>
<evidence type="ECO:0000256" key="3">
    <source>
        <dbReference type="ARBA" id="ARBA00022553"/>
    </source>
</evidence>
<dbReference type="InterPro" id="IPR015943">
    <property type="entry name" value="WD40/YVTN_repeat-like_dom_sf"/>
</dbReference>
<dbReference type="InterPro" id="IPR036097">
    <property type="entry name" value="HisK_dim/P_sf"/>
</dbReference>
<dbReference type="PROSITE" id="PS01124">
    <property type="entry name" value="HTH_ARAC_FAMILY_2"/>
    <property type="match status" value="1"/>
</dbReference>
<evidence type="ECO:0000256" key="1">
    <source>
        <dbReference type="ARBA" id="ARBA00000085"/>
    </source>
</evidence>
<dbReference type="Pfam" id="PF12833">
    <property type="entry name" value="HTH_18"/>
    <property type="match status" value="1"/>
</dbReference>
<evidence type="ECO:0000256" key="2">
    <source>
        <dbReference type="ARBA" id="ARBA00012438"/>
    </source>
</evidence>
<evidence type="ECO:0000256" key="4">
    <source>
        <dbReference type="ARBA" id="ARBA00023015"/>
    </source>
</evidence>
<keyword evidence="5" id="KW-0804">Transcription</keyword>
<dbReference type="SMART" id="SM00387">
    <property type="entry name" value="HATPase_c"/>
    <property type="match status" value="1"/>
</dbReference>
<evidence type="ECO:0000256" key="5">
    <source>
        <dbReference type="ARBA" id="ARBA00023163"/>
    </source>
</evidence>
<dbReference type="PROSITE" id="PS50110">
    <property type="entry name" value="RESPONSE_REGULATORY"/>
    <property type="match status" value="1"/>
</dbReference>
<dbReference type="Pfam" id="PF07495">
    <property type="entry name" value="Y_Y_Y"/>
    <property type="match status" value="1"/>
</dbReference>
<dbReference type="InterPro" id="IPR009057">
    <property type="entry name" value="Homeodomain-like_sf"/>
</dbReference>
<dbReference type="PANTHER" id="PTHR43547">
    <property type="entry name" value="TWO-COMPONENT HISTIDINE KINASE"/>
    <property type="match status" value="1"/>
</dbReference>
<dbReference type="GO" id="GO:0003700">
    <property type="term" value="F:DNA-binding transcription factor activity"/>
    <property type="evidence" value="ECO:0007669"/>
    <property type="project" value="InterPro"/>
</dbReference>
<dbReference type="Gene3D" id="1.10.287.130">
    <property type="match status" value="1"/>
</dbReference>
<dbReference type="InterPro" id="IPR003661">
    <property type="entry name" value="HisK_dim/P_dom"/>
</dbReference>
<dbReference type="PROSITE" id="PS50109">
    <property type="entry name" value="HIS_KIN"/>
    <property type="match status" value="1"/>
</dbReference>
<organism evidence="10 11">
    <name type="scientific">Candidatus Phocaeicola faecigallinarum</name>
    <dbReference type="NCBI Taxonomy" id="2838732"/>
    <lineage>
        <taxon>Bacteria</taxon>
        <taxon>Pseudomonadati</taxon>
        <taxon>Bacteroidota</taxon>
        <taxon>Bacteroidia</taxon>
        <taxon>Bacteroidales</taxon>
        <taxon>Bacteroidaceae</taxon>
        <taxon>Phocaeicola</taxon>
    </lineage>
</organism>
<dbReference type="Gene3D" id="1.10.10.60">
    <property type="entry name" value="Homeodomain-like"/>
    <property type="match status" value="2"/>
</dbReference>
<evidence type="ECO:0000259" key="7">
    <source>
        <dbReference type="PROSITE" id="PS01124"/>
    </source>
</evidence>
<dbReference type="SMART" id="SM00388">
    <property type="entry name" value="HisKA"/>
    <property type="match status" value="1"/>
</dbReference>
<comment type="caution">
    <text evidence="10">The sequence shown here is derived from an EMBL/GenBank/DDBJ whole genome shotgun (WGS) entry which is preliminary data.</text>
</comment>
<dbReference type="InterPro" id="IPR036890">
    <property type="entry name" value="HATPase_C_sf"/>
</dbReference>
<dbReference type="SUPFAM" id="SSF55874">
    <property type="entry name" value="ATPase domain of HSP90 chaperone/DNA topoisomerase II/histidine kinase"/>
    <property type="match status" value="1"/>
</dbReference>
<dbReference type="InterPro" id="IPR003594">
    <property type="entry name" value="HATPase_dom"/>
</dbReference>
<dbReference type="CDD" id="cd00075">
    <property type="entry name" value="HATPase"/>
    <property type="match status" value="1"/>
</dbReference>
<feature type="domain" description="Histidine kinase" evidence="8">
    <location>
        <begin position="803"/>
        <end position="1019"/>
    </location>
</feature>
<keyword evidence="3 6" id="KW-0597">Phosphoprotein</keyword>
<proteinExistence type="predicted"/>
<dbReference type="Pfam" id="PF00512">
    <property type="entry name" value="HisKA"/>
    <property type="match status" value="1"/>
</dbReference>
<dbReference type="Pfam" id="PF02518">
    <property type="entry name" value="HATPase_c"/>
    <property type="match status" value="1"/>
</dbReference>
<dbReference type="Pfam" id="PF07494">
    <property type="entry name" value="Reg_prop"/>
    <property type="match status" value="3"/>
</dbReference>
<dbReference type="Pfam" id="PF00072">
    <property type="entry name" value="Response_reg"/>
    <property type="match status" value="1"/>
</dbReference>
<protein>
    <recommendedName>
        <fullName evidence="2">histidine kinase</fullName>
        <ecNumber evidence="2">2.7.13.3</ecNumber>
    </recommendedName>
</protein>